<dbReference type="Proteomes" id="UP000012317">
    <property type="component" value="Unassembled WGS sequence"/>
</dbReference>
<dbReference type="GO" id="GO:0003677">
    <property type="term" value="F:DNA binding"/>
    <property type="evidence" value="ECO:0007669"/>
    <property type="project" value="UniProtKB-UniRule"/>
</dbReference>
<evidence type="ECO:0000259" key="3">
    <source>
        <dbReference type="PROSITE" id="PS50977"/>
    </source>
</evidence>
<dbReference type="PANTHER" id="PTHR43479">
    <property type="entry name" value="ACREF/ENVCD OPERON REPRESSOR-RELATED"/>
    <property type="match status" value="1"/>
</dbReference>
<comment type="caution">
    <text evidence="4">The sequence shown here is derived from an EMBL/GenBank/DDBJ whole genome shotgun (WGS) entry which is preliminary data.</text>
</comment>
<keyword evidence="1 2" id="KW-0238">DNA-binding</keyword>
<protein>
    <submittedName>
        <fullName evidence="4">Transcriptional regulator, TetR family protein</fullName>
    </submittedName>
</protein>
<evidence type="ECO:0000313" key="4">
    <source>
        <dbReference type="EMBL" id="EMY80677.1"/>
    </source>
</evidence>
<feature type="domain" description="HTH tetR-type" evidence="3">
    <location>
        <begin position="3"/>
        <end position="63"/>
    </location>
</feature>
<evidence type="ECO:0000256" key="1">
    <source>
        <dbReference type="ARBA" id="ARBA00023125"/>
    </source>
</evidence>
<feature type="DNA-binding region" description="H-T-H motif" evidence="2">
    <location>
        <begin position="26"/>
        <end position="45"/>
    </location>
</feature>
<dbReference type="PROSITE" id="PS50977">
    <property type="entry name" value="HTH_TETR_2"/>
    <property type="match status" value="1"/>
</dbReference>
<dbReference type="EMBL" id="APLF01000009">
    <property type="protein sequence ID" value="EMY80677.1"/>
    <property type="molecule type" value="Genomic_DNA"/>
</dbReference>
<evidence type="ECO:0000313" key="5">
    <source>
        <dbReference type="Proteomes" id="UP000012317"/>
    </source>
</evidence>
<name>N1WTZ2_9FLAO</name>
<dbReference type="Gene3D" id="1.10.357.10">
    <property type="entry name" value="Tetracycline Repressor, domain 2"/>
    <property type="match status" value="1"/>
</dbReference>
<proteinExistence type="predicted"/>
<dbReference type="InterPro" id="IPR050624">
    <property type="entry name" value="HTH-type_Tx_Regulator"/>
</dbReference>
<dbReference type="PANTHER" id="PTHR43479:SF11">
    <property type="entry name" value="ACREF_ENVCD OPERON REPRESSOR-RELATED"/>
    <property type="match status" value="1"/>
</dbReference>
<keyword evidence="5" id="KW-1185">Reference proteome</keyword>
<organism evidence="4 5">
    <name type="scientific">Psychroflexus gondwanensis ACAM 44</name>
    <dbReference type="NCBI Taxonomy" id="1189619"/>
    <lineage>
        <taxon>Bacteria</taxon>
        <taxon>Pseudomonadati</taxon>
        <taxon>Bacteroidota</taxon>
        <taxon>Flavobacteriia</taxon>
        <taxon>Flavobacteriales</taxon>
        <taxon>Flavobacteriaceae</taxon>
        <taxon>Psychroflexus</taxon>
    </lineage>
</organism>
<gene>
    <name evidence="4" type="ORF">pgond44_08931</name>
</gene>
<dbReference type="AlphaFoldDB" id="N1WTZ2"/>
<sequence>MQPEMKEDILHKAGDLFLEFGFKSVTMDHLAQELGVSKKTLYGYFKNKSDLVEQVAYYIRDRIHKEIDEVQIQQLDPIEEMFEIKRVVMKRLKNEKSSPQFQFQKYYPRIYDKMRQSQVCKMEESISKNIDRGVKDDYYRKDLHKVFTCKIYISGMLNLKDEELFKDSQLTPKELYEEFLKYHLRSIVDTKGKQRLIELEKQQLE</sequence>
<dbReference type="PRINTS" id="PR00455">
    <property type="entry name" value="HTHTETR"/>
</dbReference>
<reference evidence="4 5" key="1">
    <citation type="journal article" date="2014" name="Genome Biol. Evol.">
        <title>Extensive gene acquisition in the extremely psychrophilic bacterial species Psychroflexus torquis and the link to sea-ice ecosystem specialism.</title>
        <authorList>
            <person name="Feng S."/>
            <person name="Powell S.M."/>
            <person name="Wilson R."/>
            <person name="Bowman J.P."/>
        </authorList>
    </citation>
    <scope>NUCLEOTIDE SEQUENCE [LARGE SCALE GENOMIC DNA]</scope>
    <source>
        <strain evidence="4 5">ACAM 44</strain>
    </source>
</reference>
<dbReference type="InterPro" id="IPR009057">
    <property type="entry name" value="Homeodomain-like_sf"/>
</dbReference>
<dbReference type="InterPro" id="IPR001647">
    <property type="entry name" value="HTH_TetR"/>
</dbReference>
<dbReference type="eggNOG" id="COG1309">
    <property type="taxonomic scope" value="Bacteria"/>
</dbReference>
<evidence type="ECO:0000256" key="2">
    <source>
        <dbReference type="PROSITE-ProRule" id="PRU00335"/>
    </source>
</evidence>
<dbReference type="Pfam" id="PF00440">
    <property type="entry name" value="TetR_N"/>
    <property type="match status" value="1"/>
</dbReference>
<dbReference type="SUPFAM" id="SSF46689">
    <property type="entry name" value="Homeodomain-like"/>
    <property type="match status" value="1"/>
</dbReference>
<accession>N1WTZ2</accession>
<dbReference type="STRING" id="1189619.pgond44_08931"/>
<dbReference type="PATRIC" id="fig|1189619.4.peg.1838"/>